<proteinExistence type="predicted"/>
<keyword evidence="2" id="KW-1185">Reference proteome</keyword>
<dbReference type="Proteomes" id="UP000187485">
    <property type="component" value="Unassembled WGS sequence"/>
</dbReference>
<protein>
    <submittedName>
        <fullName evidence="1">Uncharacterized protein</fullName>
    </submittedName>
</protein>
<evidence type="ECO:0000313" key="2">
    <source>
        <dbReference type="Proteomes" id="UP000187485"/>
    </source>
</evidence>
<evidence type="ECO:0000313" key="1">
    <source>
        <dbReference type="EMBL" id="GAV22666.1"/>
    </source>
</evidence>
<comment type="caution">
    <text evidence="1">The sequence shown here is derived from an EMBL/GenBank/DDBJ whole genome shotgun (WGS) entry which is preliminary data.</text>
</comment>
<gene>
    <name evidence="1" type="ORF">cpu_11760</name>
</gene>
<sequence length="77" mass="8860">MKVISNGRQYENDFSFISDYIDKYYDEYKSYPLAPSEIEPGVTADSIILLPPIPNIEKNVRIILRANYECSVCNPPK</sequence>
<accession>A0A1L8CUQ9</accession>
<dbReference type="AlphaFoldDB" id="A0A1L8CUQ9"/>
<name>A0A1L8CUQ9_9THEO</name>
<reference evidence="2" key="1">
    <citation type="submission" date="2016-12" db="EMBL/GenBank/DDBJ databases">
        <title>Draft Genome Sequences od Carboxydothermus pertinax and islandicus, Hydrogenogenic Carboxydotrophic Bacteria.</title>
        <authorList>
            <person name="Fukuyama Y."/>
            <person name="Ohmae K."/>
            <person name="Yoneda Y."/>
            <person name="Yoshida T."/>
            <person name="Sako Y."/>
        </authorList>
    </citation>
    <scope>NUCLEOTIDE SEQUENCE [LARGE SCALE GENOMIC DNA]</scope>
    <source>
        <strain evidence="2">Ug1</strain>
    </source>
</reference>
<organism evidence="1 2">
    <name type="scientific">Carboxydothermus pertinax</name>
    <dbReference type="NCBI Taxonomy" id="870242"/>
    <lineage>
        <taxon>Bacteria</taxon>
        <taxon>Bacillati</taxon>
        <taxon>Bacillota</taxon>
        <taxon>Clostridia</taxon>
        <taxon>Thermoanaerobacterales</taxon>
        <taxon>Thermoanaerobacteraceae</taxon>
        <taxon>Carboxydothermus</taxon>
    </lineage>
</organism>
<dbReference type="EMBL" id="BDJK01000017">
    <property type="protein sequence ID" value="GAV22666.1"/>
    <property type="molecule type" value="Genomic_DNA"/>
</dbReference>